<dbReference type="AlphaFoldDB" id="A0A830F625"/>
<keyword evidence="8" id="KW-1185">Reference proteome</keyword>
<dbReference type="GO" id="GO:0046872">
    <property type="term" value="F:metal ion binding"/>
    <property type="evidence" value="ECO:0007669"/>
    <property type="project" value="UniProtKB-KW"/>
</dbReference>
<dbReference type="SFLD" id="SFLDS00001">
    <property type="entry name" value="Enolase"/>
    <property type="match status" value="1"/>
</dbReference>
<keyword evidence="4" id="KW-0460">Magnesium</keyword>
<evidence type="ECO:0000256" key="4">
    <source>
        <dbReference type="ARBA" id="ARBA00022842"/>
    </source>
</evidence>
<dbReference type="InterPro" id="IPR029017">
    <property type="entry name" value="Enolase-like_N"/>
</dbReference>
<dbReference type="Proteomes" id="UP000607197">
    <property type="component" value="Unassembled WGS sequence"/>
</dbReference>
<dbReference type="SFLD" id="SFLDG00180">
    <property type="entry name" value="muconate_cycloisomerase"/>
    <property type="match status" value="1"/>
</dbReference>
<feature type="domain" description="Mandelate racemase/muconate lactonizing enzyme C-terminal" evidence="6">
    <location>
        <begin position="140"/>
        <end position="237"/>
    </location>
</feature>
<dbReference type="EMBL" id="BMPG01000003">
    <property type="protein sequence ID" value="GGL66892.1"/>
    <property type="molecule type" value="Genomic_DNA"/>
</dbReference>
<evidence type="ECO:0000313" key="7">
    <source>
        <dbReference type="EMBL" id="GGL66892.1"/>
    </source>
</evidence>
<dbReference type="RefSeq" id="WP_188979603.1">
    <property type="nucleotide sequence ID" value="NZ_BMPG01000003.1"/>
</dbReference>
<evidence type="ECO:0000313" key="8">
    <source>
        <dbReference type="Proteomes" id="UP000607197"/>
    </source>
</evidence>
<evidence type="ECO:0000259" key="6">
    <source>
        <dbReference type="SMART" id="SM00922"/>
    </source>
</evidence>
<dbReference type="GO" id="GO:0016855">
    <property type="term" value="F:racemase and epimerase activity, acting on amino acids and derivatives"/>
    <property type="evidence" value="ECO:0007669"/>
    <property type="project" value="InterPro"/>
</dbReference>
<dbReference type="InterPro" id="IPR036849">
    <property type="entry name" value="Enolase-like_C_sf"/>
</dbReference>
<dbReference type="SUPFAM" id="SSF54826">
    <property type="entry name" value="Enolase N-terminal domain-like"/>
    <property type="match status" value="1"/>
</dbReference>
<organism evidence="7 8">
    <name type="scientific">Halocalculus aciditolerans</name>
    <dbReference type="NCBI Taxonomy" id="1383812"/>
    <lineage>
        <taxon>Archaea</taxon>
        <taxon>Methanobacteriati</taxon>
        <taxon>Methanobacteriota</taxon>
        <taxon>Stenosarchaea group</taxon>
        <taxon>Halobacteria</taxon>
        <taxon>Halobacteriales</taxon>
        <taxon>Halobacteriaceae</taxon>
        <taxon>Halocalculus</taxon>
    </lineage>
</organism>
<dbReference type="Gene3D" id="3.20.20.120">
    <property type="entry name" value="Enolase-like C-terminal domain"/>
    <property type="match status" value="1"/>
</dbReference>
<reference evidence="7" key="1">
    <citation type="journal article" date="2014" name="Int. J. Syst. Evol. Microbiol.">
        <title>Complete genome sequence of Corynebacterium casei LMG S-19264T (=DSM 44701T), isolated from a smear-ripened cheese.</title>
        <authorList>
            <consortium name="US DOE Joint Genome Institute (JGI-PGF)"/>
            <person name="Walter F."/>
            <person name="Albersmeier A."/>
            <person name="Kalinowski J."/>
            <person name="Ruckert C."/>
        </authorList>
    </citation>
    <scope>NUCLEOTIDE SEQUENCE</scope>
    <source>
        <strain evidence="7">JCM 19596</strain>
    </source>
</reference>
<dbReference type="InterPro" id="IPR013341">
    <property type="entry name" value="Mandelate_racemase_N_dom"/>
</dbReference>
<sequence length="348" mass="36058">MTVTDLAVEPLDLAMTAPFEIATGTQHAAENVLVTVTLDDGTRGFGEGAPATSVTGETQAATLETARAAAALVEGEDEAQYRDLVAAVRSTFPKQPAATLAVETAVLDAYCRRRDLPLAALFGGAPDTVETDLTVPILDAGVARERAATAVEDGYETLKVKTGTTVERDVERVAAVRDAAPDATLTVDANQGWTPNESVRFADALDDRGVDLALLEQPVAAADLTGMAHVRERVSVPVGADESVFTPDDAVRVVRADAADVLNVKLGKSGLLGGQAIVEVARAANREAMVGCMVESSLGTHAAAHLVAGDGRFAHVDLDSNRLLAEDLGSLERGPVIEPAGPGHGVEP</sequence>
<dbReference type="OrthoDB" id="42605at2157"/>
<gene>
    <name evidence="7" type="ORF">GCM10009039_26080</name>
</gene>
<name>A0A830F625_9EURY</name>
<dbReference type="SMART" id="SM00922">
    <property type="entry name" value="MR_MLE"/>
    <property type="match status" value="1"/>
</dbReference>
<dbReference type="PANTHER" id="PTHR48073">
    <property type="entry name" value="O-SUCCINYLBENZOATE SYNTHASE-RELATED"/>
    <property type="match status" value="1"/>
</dbReference>
<evidence type="ECO:0000256" key="1">
    <source>
        <dbReference type="ARBA" id="ARBA00001946"/>
    </source>
</evidence>
<evidence type="ECO:0000256" key="2">
    <source>
        <dbReference type="ARBA" id="ARBA00008031"/>
    </source>
</evidence>
<dbReference type="Pfam" id="PF13378">
    <property type="entry name" value="MR_MLE_C"/>
    <property type="match status" value="1"/>
</dbReference>
<dbReference type="SUPFAM" id="SSF51604">
    <property type="entry name" value="Enolase C-terminal domain-like"/>
    <property type="match status" value="1"/>
</dbReference>
<comment type="cofactor">
    <cofactor evidence="1">
        <name>Mg(2+)</name>
        <dbReference type="ChEBI" id="CHEBI:18420"/>
    </cofactor>
</comment>
<dbReference type="Gene3D" id="3.30.390.10">
    <property type="entry name" value="Enolase-like, N-terminal domain"/>
    <property type="match status" value="1"/>
</dbReference>
<accession>A0A830F625</accession>
<dbReference type="SFLD" id="SFLDF00009">
    <property type="entry name" value="o-succinylbenzoate_synthase"/>
    <property type="match status" value="1"/>
</dbReference>
<dbReference type="CDD" id="cd03319">
    <property type="entry name" value="L-Ala-DL-Glu_epimerase"/>
    <property type="match status" value="1"/>
</dbReference>
<dbReference type="Pfam" id="PF02746">
    <property type="entry name" value="MR_MLE_N"/>
    <property type="match status" value="1"/>
</dbReference>
<dbReference type="PANTHER" id="PTHR48073:SF2">
    <property type="entry name" value="O-SUCCINYLBENZOATE SYNTHASE"/>
    <property type="match status" value="1"/>
</dbReference>
<reference evidence="7" key="2">
    <citation type="submission" date="2020-09" db="EMBL/GenBank/DDBJ databases">
        <authorList>
            <person name="Sun Q."/>
            <person name="Ohkuma M."/>
        </authorList>
    </citation>
    <scope>NUCLEOTIDE SEQUENCE</scope>
    <source>
        <strain evidence="7">JCM 19596</strain>
    </source>
</reference>
<comment type="similarity">
    <text evidence="2">Belongs to the mandelate racemase/muconate lactonizing enzyme family.</text>
</comment>
<dbReference type="InterPro" id="IPR013342">
    <property type="entry name" value="Mandelate_racemase_C"/>
</dbReference>
<comment type="caution">
    <text evidence="7">The sequence shown here is derived from an EMBL/GenBank/DDBJ whole genome shotgun (WGS) entry which is preliminary data.</text>
</comment>
<dbReference type="InterPro" id="IPR034603">
    <property type="entry name" value="Dipeptide_epimerase"/>
</dbReference>
<proteinExistence type="inferred from homology"/>
<keyword evidence="5" id="KW-0413">Isomerase</keyword>
<keyword evidence="3" id="KW-0479">Metal-binding</keyword>
<evidence type="ECO:0000256" key="5">
    <source>
        <dbReference type="ARBA" id="ARBA00023235"/>
    </source>
</evidence>
<evidence type="ECO:0000256" key="3">
    <source>
        <dbReference type="ARBA" id="ARBA00022723"/>
    </source>
</evidence>
<protein>
    <submittedName>
        <fullName evidence="7">Dipeptide epimerase</fullName>
    </submittedName>
</protein>
<dbReference type="InterPro" id="IPR029065">
    <property type="entry name" value="Enolase_C-like"/>
</dbReference>